<proteinExistence type="predicted"/>
<name>A0A0G2F6L1_9PEZI</name>
<dbReference type="InterPro" id="IPR001283">
    <property type="entry name" value="CRISP-related"/>
</dbReference>
<keyword evidence="4" id="KW-1185">Reference proteome</keyword>
<dbReference type="SUPFAM" id="SSF55797">
    <property type="entry name" value="PR-1-like"/>
    <property type="match status" value="1"/>
</dbReference>
<organism evidence="3 4">
    <name type="scientific">Diaporthe ampelina</name>
    <dbReference type="NCBI Taxonomy" id="1214573"/>
    <lineage>
        <taxon>Eukaryota</taxon>
        <taxon>Fungi</taxon>
        <taxon>Dikarya</taxon>
        <taxon>Ascomycota</taxon>
        <taxon>Pezizomycotina</taxon>
        <taxon>Sordariomycetes</taxon>
        <taxon>Sordariomycetidae</taxon>
        <taxon>Diaporthales</taxon>
        <taxon>Diaporthaceae</taxon>
        <taxon>Diaporthe</taxon>
    </lineage>
</organism>
<reference evidence="3 4" key="2">
    <citation type="submission" date="2015-05" db="EMBL/GenBank/DDBJ databases">
        <authorList>
            <person name="Morales-Cruz A."/>
            <person name="Amrine K.C."/>
            <person name="Cantu D."/>
        </authorList>
    </citation>
    <scope>NUCLEOTIDE SEQUENCE [LARGE SCALE GENOMIC DNA]</scope>
    <source>
        <strain evidence="3">DA912</strain>
    </source>
</reference>
<dbReference type="Pfam" id="PF00188">
    <property type="entry name" value="CAP"/>
    <property type="match status" value="1"/>
</dbReference>
<evidence type="ECO:0000313" key="4">
    <source>
        <dbReference type="Proteomes" id="UP000034680"/>
    </source>
</evidence>
<dbReference type="PRINTS" id="PR00837">
    <property type="entry name" value="V5TPXLIKE"/>
</dbReference>
<reference evidence="3 4" key="1">
    <citation type="submission" date="2015-05" db="EMBL/GenBank/DDBJ databases">
        <title>Distinctive expansion of gene families associated with plant cell wall degradation and secondary metabolism in the genomes of grapevine trunk pathogens.</title>
        <authorList>
            <person name="Lawrence D.P."/>
            <person name="Travadon R."/>
            <person name="Rolshausen P.E."/>
            <person name="Baumgartner K."/>
        </authorList>
    </citation>
    <scope>NUCLEOTIDE SEQUENCE [LARGE SCALE GENOMIC DNA]</scope>
    <source>
        <strain evidence="3">DA912</strain>
    </source>
</reference>
<dbReference type="Gene3D" id="3.40.33.10">
    <property type="entry name" value="CAP"/>
    <property type="match status" value="1"/>
</dbReference>
<evidence type="ECO:0000313" key="3">
    <source>
        <dbReference type="EMBL" id="KKY29856.1"/>
    </source>
</evidence>
<dbReference type="Proteomes" id="UP000034680">
    <property type="component" value="Unassembled WGS sequence"/>
</dbReference>
<dbReference type="InterPro" id="IPR035940">
    <property type="entry name" value="CAP_sf"/>
</dbReference>
<dbReference type="STRING" id="1214573.A0A0G2F6L1"/>
<comment type="caution">
    <text evidence="3">The sequence shown here is derived from an EMBL/GenBank/DDBJ whole genome shotgun (WGS) entry which is preliminary data.</text>
</comment>
<feature type="domain" description="LysM" evidence="2">
    <location>
        <begin position="162"/>
        <end position="208"/>
    </location>
</feature>
<dbReference type="EMBL" id="LCUC01000596">
    <property type="protein sequence ID" value="KKY29856.1"/>
    <property type="molecule type" value="Genomic_DNA"/>
</dbReference>
<gene>
    <name evidence="3" type="ORF">UCDDA912_g10215</name>
</gene>
<dbReference type="InterPro" id="IPR014044">
    <property type="entry name" value="CAP_dom"/>
</dbReference>
<dbReference type="AlphaFoldDB" id="A0A0G2F6L1"/>
<accession>A0A0G2F6L1</accession>
<dbReference type="SUPFAM" id="SSF54106">
    <property type="entry name" value="LysM domain"/>
    <property type="match status" value="1"/>
</dbReference>
<dbReference type="Gene3D" id="3.10.350.10">
    <property type="entry name" value="LysM domain"/>
    <property type="match status" value="1"/>
</dbReference>
<dbReference type="Pfam" id="PF01476">
    <property type="entry name" value="LysM"/>
    <property type="match status" value="1"/>
</dbReference>
<dbReference type="PANTHER" id="PTHR10334">
    <property type="entry name" value="CYSTEINE-RICH SECRETORY PROTEIN-RELATED"/>
    <property type="match status" value="1"/>
</dbReference>
<dbReference type="InterPro" id="IPR036779">
    <property type="entry name" value="LysM_dom_sf"/>
</dbReference>
<evidence type="ECO:0000256" key="1">
    <source>
        <dbReference type="SAM" id="MobiDB-lite"/>
    </source>
</evidence>
<feature type="compositionally biased region" description="Basic and acidic residues" evidence="1">
    <location>
        <begin position="1"/>
        <end position="26"/>
    </location>
</feature>
<dbReference type="OrthoDB" id="43654at2759"/>
<evidence type="ECO:0000259" key="2">
    <source>
        <dbReference type="PROSITE" id="PS51782"/>
    </source>
</evidence>
<protein>
    <submittedName>
        <fullName evidence="3">Putative scp-like extracellular protein</fullName>
    </submittedName>
</protein>
<dbReference type="InterPro" id="IPR018392">
    <property type="entry name" value="LysM"/>
</dbReference>
<sequence>MSDTKSAVDAHNEARRSAPGVKRPDLTWDDGLANDAKTYAQYLADNKKFEHSGVQGQGENLFMSSGNATLADASRAWLGEKPNYHGEKIPDGDFGKYGHYTQCIWPTTTKVALAAAKASNGATYIVGRYTPPGNWMGQNAYGTNSKTAVKAESIEEPPAESSGYPVVDGDSIGNISQKLDVSLDDLKARNPQIGGPDFVVHQGDVLTIPFKGSQKQFGVKVL</sequence>
<dbReference type="SMART" id="SM00198">
    <property type="entry name" value="SCP"/>
    <property type="match status" value="1"/>
</dbReference>
<feature type="region of interest" description="Disordered" evidence="1">
    <location>
        <begin position="1"/>
        <end position="27"/>
    </location>
</feature>
<dbReference type="PROSITE" id="PS51782">
    <property type="entry name" value="LYSM"/>
    <property type="match status" value="1"/>
</dbReference>